<proteinExistence type="predicted"/>
<dbReference type="EMBL" id="CAWUPB010001159">
    <property type="protein sequence ID" value="CAK7340246.1"/>
    <property type="molecule type" value="Genomic_DNA"/>
</dbReference>
<name>A0AAV1RU70_9ROSI</name>
<keyword evidence="2" id="KW-1185">Reference proteome</keyword>
<comment type="caution">
    <text evidence="1">The sequence shown here is derived from an EMBL/GenBank/DDBJ whole genome shotgun (WGS) entry which is preliminary data.</text>
</comment>
<dbReference type="AlphaFoldDB" id="A0AAV1RU70"/>
<sequence>MWACNRSCYLGGAWAAAGRHEVQLCGHGMSEVTGFIARTLEHRVASRAFNYGKEARYEVCNRAHEGDNRGAASVVNCLGKWLEQKRVCRHDEVATMVVLAYKGGRYEKELRVRERERRSDVAAKVAKHSAIAYEERSLNVFD</sequence>
<reference evidence="1 2" key="1">
    <citation type="submission" date="2024-01" db="EMBL/GenBank/DDBJ databases">
        <authorList>
            <person name="Waweru B."/>
        </authorList>
    </citation>
    <scope>NUCLEOTIDE SEQUENCE [LARGE SCALE GENOMIC DNA]</scope>
</reference>
<gene>
    <name evidence="1" type="ORF">DCAF_LOCUS15327</name>
</gene>
<organism evidence="1 2">
    <name type="scientific">Dovyalis caffra</name>
    <dbReference type="NCBI Taxonomy" id="77055"/>
    <lineage>
        <taxon>Eukaryota</taxon>
        <taxon>Viridiplantae</taxon>
        <taxon>Streptophyta</taxon>
        <taxon>Embryophyta</taxon>
        <taxon>Tracheophyta</taxon>
        <taxon>Spermatophyta</taxon>
        <taxon>Magnoliopsida</taxon>
        <taxon>eudicotyledons</taxon>
        <taxon>Gunneridae</taxon>
        <taxon>Pentapetalae</taxon>
        <taxon>rosids</taxon>
        <taxon>fabids</taxon>
        <taxon>Malpighiales</taxon>
        <taxon>Salicaceae</taxon>
        <taxon>Flacourtieae</taxon>
        <taxon>Dovyalis</taxon>
    </lineage>
</organism>
<evidence type="ECO:0000313" key="2">
    <source>
        <dbReference type="Proteomes" id="UP001314170"/>
    </source>
</evidence>
<protein>
    <submittedName>
        <fullName evidence="1">Uncharacterized protein</fullName>
    </submittedName>
</protein>
<accession>A0AAV1RU70</accession>
<dbReference type="Proteomes" id="UP001314170">
    <property type="component" value="Unassembled WGS sequence"/>
</dbReference>
<evidence type="ECO:0000313" key="1">
    <source>
        <dbReference type="EMBL" id="CAK7340246.1"/>
    </source>
</evidence>